<evidence type="ECO:0000313" key="1">
    <source>
        <dbReference type="EMBL" id="KAF5327145.1"/>
    </source>
</evidence>
<gene>
    <name evidence="1" type="ORF">D9619_004092</name>
</gene>
<name>A0A8H5F801_9AGAR</name>
<accession>A0A8H5F801</accession>
<sequence length="176" mass="19011">MTLRSGPSSILENTKPTHLCSLAEWSASHIKAVFESASDEESSHAIAATFATDIDATVNGKQVGLAEIKQMVRTLRGCGKSALRVRWLPGSMVEVPLDESARAGTFAGVYAISGVKRTISSGDNGEPCEVQLERRKVVIVRIQSTSEDPAYDSRRIVALDFAASDTEILQRGRSFL</sequence>
<dbReference type="OrthoDB" id="2845803at2759"/>
<comment type="caution">
    <text evidence="1">The sequence shown here is derived from an EMBL/GenBank/DDBJ whole genome shotgun (WGS) entry which is preliminary data.</text>
</comment>
<dbReference type="Proteomes" id="UP000567179">
    <property type="component" value="Unassembled WGS sequence"/>
</dbReference>
<proteinExistence type="predicted"/>
<evidence type="ECO:0000313" key="2">
    <source>
        <dbReference type="Proteomes" id="UP000567179"/>
    </source>
</evidence>
<dbReference type="EMBL" id="JAACJJ010000014">
    <property type="protein sequence ID" value="KAF5327145.1"/>
    <property type="molecule type" value="Genomic_DNA"/>
</dbReference>
<dbReference type="AlphaFoldDB" id="A0A8H5F801"/>
<protein>
    <submittedName>
        <fullName evidence="1">Uncharacterized protein</fullName>
    </submittedName>
</protein>
<keyword evidence="2" id="KW-1185">Reference proteome</keyword>
<organism evidence="1 2">
    <name type="scientific">Psilocybe cf. subviscida</name>
    <dbReference type="NCBI Taxonomy" id="2480587"/>
    <lineage>
        <taxon>Eukaryota</taxon>
        <taxon>Fungi</taxon>
        <taxon>Dikarya</taxon>
        <taxon>Basidiomycota</taxon>
        <taxon>Agaricomycotina</taxon>
        <taxon>Agaricomycetes</taxon>
        <taxon>Agaricomycetidae</taxon>
        <taxon>Agaricales</taxon>
        <taxon>Agaricineae</taxon>
        <taxon>Strophariaceae</taxon>
        <taxon>Psilocybe</taxon>
    </lineage>
</organism>
<reference evidence="1 2" key="1">
    <citation type="journal article" date="2020" name="ISME J.">
        <title>Uncovering the hidden diversity of litter-decomposition mechanisms in mushroom-forming fungi.</title>
        <authorList>
            <person name="Floudas D."/>
            <person name="Bentzer J."/>
            <person name="Ahren D."/>
            <person name="Johansson T."/>
            <person name="Persson P."/>
            <person name="Tunlid A."/>
        </authorList>
    </citation>
    <scope>NUCLEOTIDE SEQUENCE [LARGE SCALE GENOMIC DNA]</scope>
    <source>
        <strain evidence="1 2">CBS 101986</strain>
    </source>
</reference>